<reference evidence="2 3" key="1">
    <citation type="journal article" date="2013" name="BMC Genomics">
        <title>Genomics-driven discovery of the pneumocandin biosynthetic gene cluster in the fungus Glarea lozoyensis.</title>
        <authorList>
            <person name="Chen L."/>
            <person name="Yue Q."/>
            <person name="Zhang X."/>
            <person name="Xiang M."/>
            <person name="Wang C."/>
            <person name="Li S."/>
            <person name="Che Y."/>
            <person name="Ortiz-Lopez F.J."/>
            <person name="Bills G.F."/>
            <person name="Liu X."/>
            <person name="An Z."/>
        </authorList>
    </citation>
    <scope>NUCLEOTIDE SEQUENCE [LARGE SCALE GENOMIC DNA]</scope>
    <source>
        <strain evidence="3">ATCC 20868 / MF5171</strain>
    </source>
</reference>
<evidence type="ECO:0000256" key="1">
    <source>
        <dbReference type="SAM" id="MobiDB-lite"/>
    </source>
</evidence>
<dbReference type="HOGENOM" id="CLU_2184226_0_0_1"/>
<name>S3E6P4_GLAL2</name>
<keyword evidence="3" id="KW-1185">Reference proteome</keyword>
<dbReference type="EMBL" id="KE145357">
    <property type="protein sequence ID" value="EPE34053.1"/>
    <property type="molecule type" value="Genomic_DNA"/>
</dbReference>
<feature type="region of interest" description="Disordered" evidence="1">
    <location>
        <begin position="61"/>
        <end position="86"/>
    </location>
</feature>
<dbReference type="RefSeq" id="XP_008079205.1">
    <property type="nucleotide sequence ID" value="XM_008081014.1"/>
</dbReference>
<sequence>MAGYGNGESIVEEERRFDARGSELAEVWDGKARGNKLTLAVEFFLSEVGVRMTGPVKPSAQARFLPGSGQGQQARGHGPETVDTSARADTEGKIYCRKALKCRFGCRMP</sequence>
<gene>
    <name evidence="2" type="ORF">GLAREA_07066</name>
</gene>
<evidence type="ECO:0000313" key="2">
    <source>
        <dbReference type="EMBL" id="EPE34053.1"/>
    </source>
</evidence>
<organism evidence="2 3">
    <name type="scientific">Glarea lozoyensis (strain ATCC 20868 / MF5171)</name>
    <dbReference type="NCBI Taxonomy" id="1116229"/>
    <lineage>
        <taxon>Eukaryota</taxon>
        <taxon>Fungi</taxon>
        <taxon>Dikarya</taxon>
        <taxon>Ascomycota</taxon>
        <taxon>Pezizomycotina</taxon>
        <taxon>Leotiomycetes</taxon>
        <taxon>Helotiales</taxon>
        <taxon>Helotiaceae</taxon>
        <taxon>Glarea</taxon>
    </lineage>
</organism>
<dbReference type="AlphaFoldDB" id="S3E6P4"/>
<protein>
    <submittedName>
        <fullName evidence="2">Uncharacterized protein</fullName>
    </submittedName>
</protein>
<dbReference type="Proteomes" id="UP000016922">
    <property type="component" value="Unassembled WGS sequence"/>
</dbReference>
<dbReference type="GeneID" id="19466119"/>
<accession>S3E6P4</accession>
<dbReference type="KEGG" id="glz:GLAREA_07066"/>
<evidence type="ECO:0000313" key="3">
    <source>
        <dbReference type="Proteomes" id="UP000016922"/>
    </source>
</evidence>
<proteinExistence type="predicted"/>